<evidence type="ECO:0000256" key="6">
    <source>
        <dbReference type="ARBA" id="ARBA00023180"/>
    </source>
</evidence>
<dbReference type="Gene3D" id="1.10.287.70">
    <property type="match status" value="1"/>
</dbReference>
<comment type="subcellular location">
    <subcellularLocation>
        <location evidence="1">Membrane</location>
        <topology evidence="1">Multi-pass membrane protein</topology>
    </subcellularLocation>
</comment>
<sequence>LDQQTRAVFVELILYNPHANLFSVVTVAVEFTTTGAAYTGAEVVTLRLVQHGAIVLLLLRGTLALFLLYFLLREGKSLLSRPVEYLSGFWSWVEVWIITIGFSTLGVYFKAQSIIDEVAEKRQSGSTPFEQYKSAAGWFQVYTYLLGFLICCTTLKFIHLLRFNSHVRALSVTMRKSAKPVLQFLFVAGIFMMAYTQAGNLVFGVKLQGYQNIQTSLQSLCMMMLGSFDFDELSGAKQVLGPLMFFSYQAMMQFILLSMFMAIIMDVYAEEQQDRAAENLRFLRILKETSVEIAGKMKHVSKNRTRESKQEEGNVIEPDNASRFDGVVSDFGKMW</sequence>
<dbReference type="GO" id="GO:0005509">
    <property type="term" value="F:calcium ion binding"/>
    <property type="evidence" value="ECO:0007669"/>
    <property type="project" value="InterPro"/>
</dbReference>
<feature type="transmembrane region" description="Helical" evidence="7">
    <location>
        <begin position="84"/>
        <end position="109"/>
    </location>
</feature>
<evidence type="ECO:0000256" key="7">
    <source>
        <dbReference type="SAM" id="Phobius"/>
    </source>
</evidence>
<evidence type="ECO:0000313" key="10">
    <source>
        <dbReference type="Proteomes" id="UP000001554"/>
    </source>
</evidence>
<dbReference type="GO" id="GO:0050982">
    <property type="term" value="P:detection of mechanical stimulus"/>
    <property type="evidence" value="ECO:0000318"/>
    <property type="project" value="GO_Central"/>
</dbReference>
<evidence type="ECO:0000313" key="11">
    <source>
        <dbReference type="RefSeq" id="XP_035677266.1"/>
    </source>
</evidence>
<dbReference type="Pfam" id="PF08016">
    <property type="entry name" value="PKD_channel"/>
    <property type="match status" value="1"/>
</dbReference>
<dbReference type="GO" id="GO:0016020">
    <property type="term" value="C:membrane"/>
    <property type="evidence" value="ECO:0000318"/>
    <property type="project" value="GO_Central"/>
</dbReference>
<reference evidence="11" key="2">
    <citation type="submission" date="2025-08" db="UniProtKB">
        <authorList>
            <consortium name="RefSeq"/>
        </authorList>
    </citation>
    <scope>IDENTIFICATION</scope>
    <source>
        <strain evidence="11">S238N-H82</strain>
        <tissue evidence="11">Testes</tissue>
    </source>
</reference>
<evidence type="ECO:0000256" key="2">
    <source>
        <dbReference type="ARBA" id="ARBA00007200"/>
    </source>
</evidence>
<gene>
    <name evidence="11" type="primary">LOC118416284</name>
</gene>
<dbReference type="InterPro" id="IPR046791">
    <property type="entry name" value="Polycystin_dom"/>
</dbReference>
<evidence type="ECO:0000259" key="8">
    <source>
        <dbReference type="Pfam" id="PF08016"/>
    </source>
</evidence>
<feature type="transmembrane region" description="Helical" evidence="7">
    <location>
        <begin position="181"/>
        <end position="198"/>
    </location>
</feature>
<protein>
    <submittedName>
        <fullName evidence="11">Polycystin-2-like</fullName>
    </submittedName>
</protein>
<dbReference type="GO" id="GO:0005262">
    <property type="term" value="F:calcium channel activity"/>
    <property type="evidence" value="ECO:0000318"/>
    <property type="project" value="GO_Central"/>
</dbReference>
<feature type="transmembrane region" description="Helical" evidence="7">
    <location>
        <begin position="250"/>
        <end position="269"/>
    </location>
</feature>
<dbReference type="GeneID" id="118416284"/>
<dbReference type="InterPro" id="IPR013122">
    <property type="entry name" value="PKD1_2_channel"/>
</dbReference>
<dbReference type="RefSeq" id="XP_035677266.1">
    <property type="nucleotide sequence ID" value="XM_035821373.1"/>
</dbReference>
<keyword evidence="3 7" id="KW-0812">Transmembrane</keyword>
<dbReference type="OMA" id="FAFTEAK"/>
<evidence type="ECO:0000259" key="9">
    <source>
        <dbReference type="Pfam" id="PF20519"/>
    </source>
</evidence>
<dbReference type="AlphaFoldDB" id="A0A9J7MSF5"/>
<name>A0A9J7MSF5_BRAFL</name>
<keyword evidence="10" id="KW-1185">Reference proteome</keyword>
<comment type="similarity">
    <text evidence="2">Belongs to the polycystin family.</text>
</comment>
<dbReference type="PRINTS" id="PR01433">
    <property type="entry name" value="POLYCYSTIN2"/>
</dbReference>
<dbReference type="OrthoDB" id="444119at2759"/>
<feature type="transmembrane region" description="Helical" evidence="7">
    <location>
        <begin position="53"/>
        <end position="72"/>
    </location>
</feature>
<keyword evidence="5 7" id="KW-0472">Membrane</keyword>
<evidence type="ECO:0000256" key="5">
    <source>
        <dbReference type="ARBA" id="ARBA00023136"/>
    </source>
</evidence>
<keyword evidence="6" id="KW-0325">Glycoprotein</keyword>
<dbReference type="InterPro" id="IPR003915">
    <property type="entry name" value="PKD_2"/>
</dbReference>
<dbReference type="FunFam" id="1.10.287.70:FF:000333">
    <property type="entry name" value="Uncharacterized protein"/>
    <property type="match status" value="1"/>
</dbReference>
<feature type="domain" description="Polycystin" evidence="9">
    <location>
        <begin position="1"/>
        <end position="48"/>
    </location>
</feature>
<dbReference type="Proteomes" id="UP000001554">
    <property type="component" value="Chromosome 5"/>
</dbReference>
<feature type="domain" description="Polycystin cation channel PKD1/PKD2" evidence="8">
    <location>
        <begin position="53"/>
        <end position="270"/>
    </location>
</feature>
<dbReference type="Pfam" id="PF20519">
    <property type="entry name" value="Polycystin_dom"/>
    <property type="match status" value="1"/>
</dbReference>
<evidence type="ECO:0000256" key="3">
    <source>
        <dbReference type="ARBA" id="ARBA00022692"/>
    </source>
</evidence>
<proteinExistence type="inferred from homology"/>
<feature type="non-terminal residue" evidence="11">
    <location>
        <position position="1"/>
    </location>
</feature>
<keyword evidence="4 7" id="KW-1133">Transmembrane helix</keyword>
<evidence type="ECO:0000256" key="4">
    <source>
        <dbReference type="ARBA" id="ARBA00022989"/>
    </source>
</evidence>
<feature type="transmembrane region" description="Helical" evidence="7">
    <location>
        <begin position="141"/>
        <end position="161"/>
    </location>
</feature>
<reference evidence="10" key="1">
    <citation type="journal article" date="2020" name="Nat. Ecol. Evol.">
        <title>Deeply conserved synteny resolves early events in vertebrate evolution.</title>
        <authorList>
            <person name="Simakov O."/>
            <person name="Marletaz F."/>
            <person name="Yue J.X."/>
            <person name="O'Connell B."/>
            <person name="Jenkins J."/>
            <person name="Brandt A."/>
            <person name="Calef R."/>
            <person name="Tung C.H."/>
            <person name="Huang T.K."/>
            <person name="Schmutz J."/>
            <person name="Satoh N."/>
            <person name="Yu J.K."/>
            <person name="Putnam N.H."/>
            <person name="Green R.E."/>
            <person name="Rokhsar D.S."/>
        </authorList>
    </citation>
    <scope>NUCLEOTIDE SEQUENCE [LARGE SCALE GENOMIC DNA]</scope>
    <source>
        <strain evidence="10">S238N-H82</strain>
    </source>
</reference>
<evidence type="ECO:0000256" key="1">
    <source>
        <dbReference type="ARBA" id="ARBA00004141"/>
    </source>
</evidence>
<dbReference type="InterPro" id="IPR051223">
    <property type="entry name" value="Polycystin"/>
</dbReference>
<dbReference type="PANTHER" id="PTHR10877:SF194">
    <property type="entry name" value="LOCATION OF VULVA DEFECTIVE 1"/>
    <property type="match status" value="1"/>
</dbReference>
<accession>A0A9J7MSF5</accession>
<organism evidence="10 11">
    <name type="scientific">Branchiostoma floridae</name>
    <name type="common">Florida lancelet</name>
    <name type="synonym">Amphioxus</name>
    <dbReference type="NCBI Taxonomy" id="7739"/>
    <lineage>
        <taxon>Eukaryota</taxon>
        <taxon>Metazoa</taxon>
        <taxon>Chordata</taxon>
        <taxon>Cephalochordata</taxon>
        <taxon>Leptocardii</taxon>
        <taxon>Amphioxiformes</taxon>
        <taxon>Branchiostomatidae</taxon>
        <taxon>Branchiostoma</taxon>
    </lineage>
</organism>
<dbReference type="KEGG" id="bfo:118416284"/>
<dbReference type="PANTHER" id="PTHR10877">
    <property type="entry name" value="POLYCYSTIN FAMILY MEMBER"/>
    <property type="match status" value="1"/>
</dbReference>